<keyword evidence="5" id="KW-0808">Transferase</keyword>
<feature type="domain" description="MULE transposase" evidence="16">
    <location>
        <begin position="309"/>
        <end position="379"/>
    </location>
</feature>
<evidence type="ECO:0000313" key="18">
    <source>
        <dbReference type="Proteomes" id="UP000007015"/>
    </source>
</evidence>
<evidence type="ECO:0000256" key="8">
    <source>
        <dbReference type="ARBA" id="ARBA00022989"/>
    </source>
</evidence>
<evidence type="ECO:0000313" key="17">
    <source>
        <dbReference type="EMBL" id="EEC80682.1"/>
    </source>
</evidence>
<keyword evidence="8" id="KW-1133">Transmembrane helix</keyword>
<keyword evidence="4" id="KW-0328">Glycosyltransferase</keyword>
<gene>
    <name evidence="17" type="ORF">OsI_23105</name>
</gene>
<dbReference type="Pfam" id="PF10250">
    <property type="entry name" value="O-FucT"/>
    <property type="match status" value="1"/>
</dbReference>
<evidence type="ECO:0000259" key="16">
    <source>
        <dbReference type="Pfam" id="PF10551"/>
    </source>
</evidence>
<dbReference type="GO" id="GO:0005768">
    <property type="term" value="C:endosome"/>
    <property type="evidence" value="ECO:0007669"/>
    <property type="project" value="TreeGrafter"/>
</dbReference>
<dbReference type="Gramene" id="BGIOSGA021187-TA">
    <property type="protein sequence ID" value="BGIOSGA021187-PA"/>
    <property type="gene ID" value="BGIOSGA021187"/>
</dbReference>
<evidence type="ECO:0000256" key="12">
    <source>
        <dbReference type="ARBA" id="ARBA00023277"/>
    </source>
</evidence>
<accession>B8B2V2</accession>
<dbReference type="EMBL" id="CM000131">
    <property type="protein sequence ID" value="EEC80682.1"/>
    <property type="molecule type" value="Genomic_DNA"/>
</dbReference>
<evidence type="ECO:0000256" key="11">
    <source>
        <dbReference type="ARBA" id="ARBA00023253"/>
    </source>
</evidence>
<reference evidence="17 18" key="1">
    <citation type="journal article" date="2005" name="PLoS Biol.">
        <title>The genomes of Oryza sativa: a history of duplications.</title>
        <authorList>
            <person name="Yu J."/>
            <person name="Wang J."/>
            <person name="Lin W."/>
            <person name="Li S."/>
            <person name="Li H."/>
            <person name="Zhou J."/>
            <person name="Ni P."/>
            <person name="Dong W."/>
            <person name="Hu S."/>
            <person name="Zeng C."/>
            <person name="Zhang J."/>
            <person name="Zhang Y."/>
            <person name="Li R."/>
            <person name="Xu Z."/>
            <person name="Li S."/>
            <person name="Li X."/>
            <person name="Zheng H."/>
            <person name="Cong L."/>
            <person name="Lin L."/>
            <person name="Yin J."/>
            <person name="Geng J."/>
            <person name="Li G."/>
            <person name="Shi J."/>
            <person name="Liu J."/>
            <person name="Lv H."/>
            <person name="Li J."/>
            <person name="Wang J."/>
            <person name="Deng Y."/>
            <person name="Ran L."/>
            <person name="Shi X."/>
            <person name="Wang X."/>
            <person name="Wu Q."/>
            <person name="Li C."/>
            <person name="Ren X."/>
            <person name="Wang J."/>
            <person name="Wang X."/>
            <person name="Li D."/>
            <person name="Liu D."/>
            <person name="Zhang X."/>
            <person name="Ji Z."/>
            <person name="Zhao W."/>
            <person name="Sun Y."/>
            <person name="Zhang Z."/>
            <person name="Bao J."/>
            <person name="Han Y."/>
            <person name="Dong L."/>
            <person name="Ji J."/>
            <person name="Chen P."/>
            <person name="Wu S."/>
            <person name="Liu J."/>
            <person name="Xiao Y."/>
            <person name="Bu D."/>
            <person name="Tan J."/>
            <person name="Yang L."/>
            <person name="Ye C."/>
            <person name="Zhang J."/>
            <person name="Xu J."/>
            <person name="Zhou Y."/>
            <person name="Yu Y."/>
            <person name="Zhang B."/>
            <person name="Zhuang S."/>
            <person name="Wei H."/>
            <person name="Liu B."/>
            <person name="Lei M."/>
            <person name="Yu H."/>
            <person name="Li Y."/>
            <person name="Xu H."/>
            <person name="Wei S."/>
            <person name="He X."/>
            <person name="Fang L."/>
            <person name="Zhang Z."/>
            <person name="Zhang Y."/>
            <person name="Huang X."/>
            <person name="Su Z."/>
            <person name="Tong W."/>
            <person name="Li J."/>
            <person name="Tong Z."/>
            <person name="Li S."/>
            <person name="Ye J."/>
            <person name="Wang L."/>
            <person name="Fang L."/>
            <person name="Lei T."/>
            <person name="Chen C."/>
            <person name="Chen H."/>
            <person name="Xu Z."/>
            <person name="Li H."/>
            <person name="Huang H."/>
            <person name="Zhang F."/>
            <person name="Xu H."/>
            <person name="Li N."/>
            <person name="Zhao C."/>
            <person name="Li S."/>
            <person name="Dong L."/>
            <person name="Huang Y."/>
            <person name="Li L."/>
            <person name="Xi Y."/>
            <person name="Qi Q."/>
            <person name="Li W."/>
            <person name="Zhang B."/>
            <person name="Hu W."/>
            <person name="Zhang Y."/>
            <person name="Tian X."/>
            <person name="Jiao Y."/>
            <person name="Liang X."/>
            <person name="Jin J."/>
            <person name="Gao L."/>
            <person name="Zheng W."/>
            <person name="Hao B."/>
            <person name="Liu S."/>
            <person name="Wang W."/>
            <person name="Yuan L."/>
            <person name="Cao M."/>
            <person name="McDermott J."/>
            <person name="Samudrala R."/>
            <person name="Wang J."/>
            <person name="Wong G.K."/>
            <person name="Yang H."/>
        </authorList>
    </citation>
    <scope>NUCLEOTIDE SEQUENCE [LARGE SCALE GENOMIC DNA]</scope>
    <source>
        <strain evidence="18">cv. 93-11</strain>
    </source>
</reference>
<evidence type="ECO:0000256" key="14">
    <source>
        <dbReference type="SAM" id="MobiDB-lite"/>
    </source>
</evidence>
<dbReference type="Pfam" id="PF10551">
    <property type="entry name" value="MULE"/>
    <property type="match status" value="1"/>
</dbReference>
<keyword evidence="9" id="KW-0472">Membrane</keyword>
<evidence type="ECO:0000256" key="6">
    <source>
        <dbReference type="ARBA" id="ARBA00022692"/>
    </source>
</evidence>
<name>B8B2V2_ORYSI</name>
<keyword evidence="11" id="KW-0294">Fucose metabolism</keyword>
<evidence type="ECO:0000256" key="7">
    <source>
        <dbReference type="ARBA" id="ARBA00022968"/>
    </source>
</evidence>
<dbReference type="InterPro" id="IPR019378">
    <property type="entry name" value="GDP-Fuc_O-FucTrfase"/>
</dbReference>
<dbReference type="PANTHER" id="PTHR31741">
    <property type="entry name" value="OS02G0726500 PROTEIN-RELATED"/>
    <property type="match status" value="1"/>
</dbReference>
<dbReference type="GO" id="GO:0005802">
    <property type="term" value="C:trans-Golgi network"/>
    <property type="evidence" value="ECO:0007669"/>
    <property type="project" value="TreeGrafter"/>
</dbReference>
<evidence type="ECO:0000256" key="9">
    <source>
        <dbReference type="ARBA" id="ARBA00023136"/>
    </source>
</evidence>
<evidence type="ECO:0000259" key="15">
    <source>
        <dbReference type="Pfam" id="PF03108"/>
    </source>
</evidence>
<dbReference type="HOGENOM" id="CLU_315564_0_0_1"/>
<dbReference type="PANTHER" id="PTHR31741:SF42">
    <property type="entry name" value="O-FUCOSYLTRANSFERASE FAMILY PROTEIN"/>
    <property type="match status" value="1"/>
</dbReference>
<comment type="similarity">
    <text evidence="3">Belongs to the glycosyltransferase GT106 family.</text>
</comment>
<evidence type="ECO:0000256" key="13">
    <source>
        <dbReference type="ARBA" id="ARBA00030350"/>
    </source>
</evidence>
<dbReference type="InterPro" id="IPR018289">
    <property type="entry name" value="MULE_transposase_dom"/>
</dbReference>
<dbReference type="STRING" id="39946.B8B2V2"/>
<evidence type="ECO:0000256" key="10">
    <source>
        <dbReference type="ARBA" id="ARBA00023180"/>
    </source>
</evidence>
<keyword evidence="12" id="KW-0119">Carbohydrate metabolism</keyword>
<organism evidence="17 18">
    <name type="scientific">Oryza sativa subsp. indica</name>
    <name type="common">Rice</name>
    <dbReference type="NCBI Taxonomy" id="39946"/>
    <lineage>
        <taxon>Eukaryota</taxon>
        <taxon>Viridiplantae</taxon>
        <taxon>Streptophyta</taxon>
        <taxon>Embryophyta</taxon>
        <taxon>Tracheophyta</taxon>
        <taxon>Spermatophyta</taxon>
        <taxon>Magnoliopsida</taxon>
        <taxon>Liliopsida</taxon>
        <taxon>Poales</taxon>
        <taxon>Poaceae</taxon>
        <taxon>BOP clade</taxon>
        <taxon>Oryzoideae</taxon>
        <taxon>Oryzeae</taxon>
        <taxon>Oryzinae</taxon>
        <taxon>Oryza</taxon>
        <taxon>Oryza sativa</taxon>
    </lineage>
</organism>
<protein>
    <recommendedName>
        <fullName evidence="13">O-fucosyltransferase family protein</fullName>
    </recommendedName>
</protein>
<comment type="subcellular location">
    <subcellularLocation>
        <location evidence="1">Membrane</location>
        <topology evidence="1">Single-pass type II membrane protein</topology>
    </subcellularLocation>
</comment>
<keyword evidence="7" id="KW-0735">Signal-anchor</keyword>
<dbReference type="InterPro" id="IPR004332">
    <property type="entry name" value="Transposase_MuDR"/>
</dbReference>
<dbReference type="CDD" id="cd11299">
    <property type="entry name" value="O-FucT_plant"/>
    <property type="match status" value="1"/>
</dbReference>
<dbReference type="AlphaFoldDB" id="B8B2V2"/>
<feature type="compositionally biased region" description="Acidic residues" evidence="14">
    <location>
        <begin position="15"/>
        <end position="30"/>
    </location>
</feature>
<evidence type="ECO:0000256" key="5">
    <source>
        <dbReference type="ARBA" id="ARBA00022679"/>
    </source>
</evidence>
<proteinExistence type="inferred from homology"/>
<evidence type="ECO:0000256" key="3">
    <source>
        <dbReference type="ARBA" id="ARBA00007737"/>
    </source>
</evidence>
<evidence type="ECO:0000256" key="1">
    <source>
        <dbReference type="ARBA" id="ARBA00004606"/>
    </source>
</evidence>
<keyword evidence="6" id="KW-0812">Transmembrane</keyword>
<comment type="pathway">
    <text evidence="2">Glycan metabolism.</text>
</comment>
<sequence length="926" mass="106051">MSTADWKVPNKQDDSDSDGSLEDDPDFMDSDYDISDADDDLYVDNVDVGVEDLSDCKAKFWKKAKGSQLKGKEIIIRNSDGEEVSTDDEDLQLPDSDDDGEVRLKFKAFMAEDVKNPVFKVGMVFPSVEVLKKAITEYSLKARVDIKMPRNEQKRLRAHCVEGCPWNLYASFDSRSKSMMVKTYLGEHKCQKEWVLKRCTAKWLSEKYIETFRANDKMTLGGLAKLVQLEWNLTPSRSKLARARRLAFKDIYGDEIQQYNQLWNYGAELRRSNPGSCFFLNLVDSCFNTCYMSFDACKRGFLSGCRPLICLDGCHIKTKFGGQILTAVGIDPNDCIYPIAIVVVETESLRSWRWFLQTLKEDLGIDNTYPWTIMTDKQKFFYGLSWNHPCIGKWGEMSKKMRVADIEALLRRHRKPVGLWVAVAVLVAGTIWLFSSSLGLIGIQDVDVNKLWRTAYSNGWRASSAPRTYWPPPPSESESNGYLRVRCNGGLSKQHSAICDAVVIARIMNATLVLSELATSSFWHDESGFLDIYDVRHFIKTLKYDVQIVMSIPKISAKGNTKNLRAHQILPPRYAPVTWYRTVAMEKIKKHGAIYLTPFSHRLAEEIDDPELQRLRCRVNYHALRFKPNIMKTSSEIVNKLHSEGHFMSIHPWFELDIVASFNVAGHTPYFQHENCRHYDLLTAEQKILLKHQGKSYPGKRFVYKERRLIGKFPLIPEEVGLILRAMGFDNTTRIYLAPSKLFAGDRLMITKPFEAMFPHLENHSTVGPGTGMLEENTQGLAWSAVDYMVCLLSDIFIPTYDGPSNFAHNLMGHRLYHGFQTTIAPDRKALARIFIDREEGRASGYEERVRQLMFNAHFGGPRKRIHPEPFYTNSWPECFCQTEARSNADRCPPDDMDGVIESQFQSEEDIINKTDSTSQTEWLVI</sequence>
<keyword evidence="18" id="KW-1185">Reference proteome</keyword>
<dbReference type="Pfam" id="PF03108">
    <property type="entry name" value="DBD_Tnp_Mut"/>
    <property type="match status" value="1"/>
</dbReference>
<dbReference type="Proteomes" id="UP000007015">
    <property type="component" value="Chromosome 6"/>
</dbReference>
<dbReference type="GO" id="GO:0016020">
    <property type="term" value="C:membrane"/>
    <property type="evidence" value="ECO:0007669"/>
    <property type="project" value="UniProtKB-SubCell"/>
</dbReference>
<keyword evidence="10" id="KW-0325">Glycoprotein</keyword>
<evidence type="ECO:0000256" key="2">
    <source>
        <dbReference type="ARBA" id="ARBA00004881"/>
    </source>
</evidence>
<dbReference type="GO" id="GO:0016757">
    <property type="term" value="F:glycosyltransferase activity"/>
    <property type="evidence" value="ECO:0007669"/>
    <property type="project" value="UniProtKB-KW"/>
</dbReference>
<feature type="region of interest" description="Disordered" evidence="14">
    <location>
        <begin position="1"/>
        <end position="30"/>
    </location>
</feature>
<feature type="domain" description="Transposase MuDR plant" evidence="15">
    <location>
        <begin position="119"/>
        <end position="179"/>
    </location>
</feature>
<evidence type="ECO:0000256" key="4">
    <source>
        <dbReference type="ARBA" id="ARBA00022676"/>
    </source>
</evidence>
<dbReference type="GO" id="GO:0006004">
    <property type="term" value="P:fucose metabolic process"/>
    <property type="evidence" value="ECO:0007669"/>
    <property type="project" value="UniProtKB-KW"/>
</dbReference>
<dbReference type="InterPro" id="IPR024709">
    <property type="entry name" value="FucosylTrfase_pln"/>
</dbReference>